<reference evidence="2 3" key="1">
    <citation type="submission" date="2018-04" db="EMBL/GenBank/DDBJ databases">
        <title>Genomic Encyclopedia of Archaeal and Bacterial Type Strains, Phase II (KMG-II): from individual species to whole genera.</title>
        <authorList>
            <person name="Goeker M."/>
        </authorList>
    </citation>
    <scope>NUCLEOTIDE SEQUENCE [LARGE SCALE GENOMIC DNA]</scope>
    <source>
        <strain evidence="2 3">DSM 26809</strain>
    </source>
</reference>
<protein>
    <recommendedName>
        <fullName evidence="4">DUF4412 domain-containing protein</fullName>
    </recommendedName>
</protein>
<evidence type="ECO:0000313" key="2">
    <source>
        <dbReference type="EMBL" id="PTQ94956.1"/>
    </source>
</evidence>
<evidence type="ECO:0008006" key="4">
    <source>
        <dbReference type="Google" id="ProtNLM"/>
    </source>
</evidence>
<keyword evidence="3" id="KW-1185">Reference proteome</keyword>
<feature type="signal peptide" evidence="1">
    <location>
        <begin position="1"/>
        <end position="19"/>
    </location>
</feature>
<proteinExistence type="predicted"/>
<dbReference type="OrthoDB" id="1029582at2"/>
<dbReference type="RefSeq" id="WP_107829747.1">
    <property type="nucleotide sequence ID" value="NZ_CP160205.1"/>
</dbReference>
<sequence>MKNICILIIALLVSATAFAQDKLTFKEGSTLNYDVNYGGQSIVFALTIKSLGDPIKMDWDVQGTGGSYEMTKKGFASGSSFNAQPVQGGIAKLTDDETFCVISQSAFKSLTDTKSFNYGGVTYTVKETGTYKFKDSTADDFYVTSADGKTEMWILNNPTFPVLLKIKGNPNGVDFAVSEVK</sequence>
<evidence type="ECO:0000256" key="1">
    <source>
        <dbReference type="SAM" id="SignalP"/>
    </source>
</evidence>
<comment type="caution">
    <text evidence="2">The sequence shown here is derived from an EMBL/GenBank/DDBJ whole genome shotgun (WGS) entry which is preliminary data.</text>
</comment>
<gene>
    <name evidence="2" type="ORF">C8P68_106170</name>
</gene>
<keyword evidence="1" id="KW-0732">Signal</keyword>
<dbReference type="AlphaFoldDB" id="A0A2T5J7A8"/>
<evidence type="ECO:0000313" key="3">
    <source>
        <dbReference type="Proteomes" id="UP000244168"/>
    </source>
</evidence>
<dbReference type="Proteomes" id="UP000244168">
    <property type="component" value="Unassembled WGS sequence"/>
</dbReference>
<feature type="chain" id="PRO_5015719122" description="DUF4412 domain-containing protein" evidence="1">
    <location>
        <begin position="20"/>
        <end position="181"/>
    </location>
</feature>
<accession>A0A2T5J7A8</accession>
<dbReference type="EMBL" id="QAOQ01000006">
    <property type="protein sequence ID" value="PTQ94956.1"/>
    <property type="molecule type" value="Genomic_DNA"/>
</dbReference>
<organism evidence="2 3">
    <name type="scientific">Mucilaginibacter yixingensis</name>
    <dbReference type="NCBI Taxonomy" id="1295612"/>
    <lineage>
        <taxon>Bacteria</taxon>
        <taxon>Pseudomonadati</taxon>
        <taxon>Bacteroidota</taxon>
        <taxon>Sphingobacteriia</taxon>
        <taxon>Sphingobacteriales</taxon>
        <taxon>Sphingobacteriaceae</taxon>
        <taxon>Mucilaginibacter</taxon>
    </lineage>
</organism>
<name>A0A2T5J7A8_9SPHI</name>